<dbReference type="STRING" id="1505907.TEU_06165"/>
<accession>A0A097QU14</accession>
<gene>
    <name evidence="1" type="ORF">TEU_06165</name>
</gene>
<dbReference type="Proteomes" id="UP000029980">
    <property type="component" value="Chromosome"/>
</dbReference>
<name>A0A097QU14_9EURY</name>
<dbReference type="KEGG" id="teu:TEU_06165"/>
<protein>
    <submittedName>
        <fullName evidence="1">Membrane protein</fullName>
    </submittedName>
</protein>
<dbReference type="EMBL" id="CP008887">
    <property type="protein sequence ID" value="AIU69944.1"/>
    <property type="molecule type" value="Genomic_DNA"/>
</dbReference>
<dbReference type="HOGENOM" id="CLU_2191156_0_0_2"/>
<reference evidence="1 2" key="1">
    <citation type="journal article" date="2015" name="Int. J. Syst. Evol. Microbiol.">
        <title>Thermococcus eurythermalis sp. nov., a conditional piezophilic hyperthermophilic archaeon with a wide temperature range isolated from an oil-immersed chimney in the Guaymas Basin.</title>
        <authorList>
            <person name="Zhao W."/>
            <person name="Zeng X."/>
            <person name="Xiao X."/>
        </authorList>
    </citation>
    <scope>NUCLEOTIDE SEQUENCE [LARGE SCALE GENOMIC DNA]</scope>
    <source>
        <strain evidence="1 2">A501</strain>
    </source>
</reference>
<organism evidence="1 2">
    <name type="scientific">Thermococcus eurythermalis</name>
    <dbReference type="NCBI Taxonomy" id="1505907"/>
    <lineage>
        <taxon>Archaea</taxon>
        <taxon>Methanobacteriati</taxon>
        <taxon>Methanobacteriota</taxon>
        <taxon>Thermococci</taxon>
        <taxon>Thermococcales</taxon>
        <taxon>Thermococcaceae</taxon>
        <taxon>Thermococcus</taxon>
    </lineage>
</organism>
<dbReference type="OrthoDB" id="98363at2157"/>
<keyword evidence="2" id="KW-1185">Reference proteome</keyword>
<dbReference type="AlphaFoldDB" id="A0A097QU14"/>
<proteinExistence type="predicted"/>
<evidence type="ECO:0000313" key="2">
    <source>
        <dbReference type="Proteomes" id="UP000029980"/>
    </source>
</evidence>
<sequence>MSEVPWKLYRLKYVDYPEYSARITGHYAGDLLLIEEEGELSEEAVKVIKSTLGVADDAREFEITPRDIMKLPIEKLPEGDRNLLLEAAGKLDAESRLHVEYRYRPSFD</sequence>
<evidence type="ECO:0000313" key="1">
    <source>
        <dbReference type="EMBL" id="AIU69944.1"/>
    </source>
</evidence>